<dbReference type="InterPro" id="IPR003737">
    <property type="entry name" value="GlcNAc_PI_deacetylase-related"/>
</dbReference>
<dbReference type="EMBL" id="JAHDYR010000031">
    <property type="protein sequence ID" value="KAG9392832.1"/>
    <property type="molecule type" value="Genomic_DNA"/>
</dbReference>
<dbReference type="Proteomes" id="UP000717585">
    <property type="component" value="Unassembled WGS sequence"/>
</dbReference>
<dbReference type="SUPFAM" id="SSF102588">
    <property type="entry name" value="LmbE-like"/>
    <property type="match status" value="1"/>
</dbReference>
<accession>A0A8J6B9M6</accession>
<dbReference type="PANTHER" id="PTHR12993">
    <property type="entry name" value="N-ACETYLGLUCOSAMINYL-PHOSPHATIDYLINOSITOL DE-N-ACETYLASE-RELATED"/>
    <property type="match status" value="1"/>
</dbReference>
<comment type="similarity">
    <text evidence="1">Belongs to the PIGL family.</text>
</comment>
<dbReference type="Gene3D" id="3.40.50.10320">
    <property type="entry name" value="LmbE-like"/>
    <property type="match status" value="1"/>
</dbReference>
<dbReference type="PANTHER" id="PTHR12993:SF11">
    <property type="entry name" value="N-ACETYLGLUCOSAMINYL-PHOSPHATIDYLINOSITOL DE-N-ACETYLASE"/>
    <property type="match status" value="1"/>
</dbReference>
<dbReference type="InterPro" id="IPR024078">
    <property type="entry name" value="LmbE-like_dom_sf"/>
</dbReference>
<proteinExistence type="inferred from homology"/>
<dbReference type="Pfam" id="PF02585">
    <property type="entry name" value="PIG-L"/>
    <property type="match status" value="1"/>
</dbReference>
<gene>
    <name evidence="3" type="ORF">J8273_5765</name>
</gene>
<name>A0A8J6B9M6_9EUKA</name>
<sequence>MKVLLVTAHPDDECFFFGPTVLFFKEIGEIRLLCCSSGEYVPHATRYSSQELEKRQLNIKETRRSELEASWEILTGTKGTVTVFDGFVDHPHLSWNTQALAEQIYSEARMQGITVIVTFDEAGVTGHSNHKAVAAALKECPPPEGVRLLQLHTCPAFIRYLPGVVSRVMYQRMWQTLEGRHVASLSPRQRHTVSRACRAHVSQRTWARAFVRRFSVLLSVNVLHSPEGERFLKELKDD</sequence>
<evidence type="ECO:0000313" key="3">
    <source>
        <dbReference type="EMBL" id="KAG9392832.1"/>
    </source>
</evidence>
<evidence type="ECO:0000256" key="1">
    <source>
        <dbReference type="ARBA" id="ARBA00006066"/>
    </source>
</evidence>
<dbReference type="OrthoDB" id="440160at2759"/>
<dbReference type="GO" id="GO:0005783">
    <property type="term" value="C:endoplasmic reticulum"/>
    <property type="evidence" value="ECO:0007669"/>
    <property type="project" value="TreeGrafter"/>
</dbReference>
<evidence type="ECO:0000313" key="4">
    <source>
        <dbReference type="Proteomes" id="UP000717585"/>
    </source>
</evidence>
<evidence type="ECO:0000256" key="2">
    <source>
        <dbReference type="ARBA" id="ARBA00012176"/>
    </source>
</evidence>
<dbReference type="GO" id="GO:0000225">
    <property type="term" value="F:N-acetylglucosaminylphosphatidylinositol deacetylase activity"/>
    <property type="evidence" value="ECO:0007669"/>
    <property type="project" value="UniProtKB-EC"/>
</dbReference>
<protein>
    <recommendedName>
        <fullName evidence="2">N-acetylglucosaminylphosphatidylinositol deacetylase</fullName>
        <ecNumber evidence="2">3.5.1.89</ecNumber>
    </recommendedName>
</protein>
<organism evidence="3 4">
    <name type="scientific">Carpediemonas membranifera</name>
    <dbReference type="NCBI Taxonomy" id="201153"/>
    <lineage>
        <taxon>Eukaryota</taxon>
        <taxon>Metamonada</taxon>
        <taxon>Carpediemonas-like organisms</taxon>
        <taxon>Carpediemonas</taxon>
    </lineage>
</organism>
<dbReference type="EC" id="3.5.1.89" evidence="2"/>
<dbReference type="AlphaFoldDB" id="A0A8J6B9M6"/>
<comment type="caution">
    <text evidence="3">The sequence shown here is derived from an EMBL/GenBank/DDBJ whole genome shotgun (WGS) entry which is preliminary data.</text>
</comment>
<reference evidence="3" key="1">
    <citation type="submission" date="2021-05" db="EMBL/GenBank/DDBJ databases">
        <title>A free-living protist that lacks canonical eukaryotic 1 DNA replication and segregation systems.</title>
        <authorList>
            <person name="Salas-Leiva D.E."/>
            <person name="Tromer E.C."/>
            <person name="Curtis B.A."/>
            <person name="Jerlstrom-Hultqvist J."/>
            <person name="Kolisko M."/>
            <person name="Yi Z."/>
            <person name="Salas-Leiva J.S."/>
            <person name="Gallot-Lavallee L."/>
            <person name="Kops G.J.P.L."/>
            <person name="Archibald J.M."/>
            <person name="Simpson A.G.B."/>
            <person name="Roger A.J."/>
        </authorList>
    </citation>
    <scope>NUCLEOTIDE SEQUENCE</scope>
    <source>
        <strain evidence="3">BICM</strain>
    </source>
</reference>
<keyword evidence="4" id="KW-1185">Reference proteome</keyword>